<evidence type="ECO:0000313" key="1">
    <source>
        <dbReference type="EMBL" id="NBE09582.1"/>
    </source>
</evidence>
<comment type="caution">
    <text evidence="1">The sequence shown here is derived from an EMBL/GenBank/DDBJ whole genome shotgun (WGS) entry which is preliminary data.</text>
</comment>
<dbReference type="EMBL" id="JAAATW010000008">
    <property type="protein sequence ID" value="NBE09582.1"/>
    <property type="molecule type" value="Genomic_DNA"/>
</dbReference>
<organism evidence="1 2">
    <name type="scientific">Paragemmobacter ruber</name>
    <dbReference type="NCBI Taxonomy" id="1985673"/>
    <lineage>
        <taxon>Bacteria</taxon>
        <taxon>Pseudomonadati</taxon>
        <taxon>Pseudomonadota</taxon>
        <taxon>Alphaproteobacteria</taxon>
        <taxon>Rhodobacterales</taxon>
        <taxon>Paracoccaceae</taxon>
        <taxon>Paragemmobacter</taxon>
    </lineage>
</organism>
<evidence type="ECO:0000313" key="2">
    <source>
        <dbReference type="Proteomes" id="UP001517376"/>
    </source>
</evidence>
<reference evidence="2" key="1">
    <citation type="submission" date="2020-01" db="EMBL/GenBank/DDBJ databases">
        <title>Sphingomonas sp. strain CSW-10.</title>
        <authorList>
            <person name="Chen W.-M."/>
        </authorList>
    </citation>
    <scope>NUCLEOTIDE SEQUENCE [LARGE SCALE GENOMIC DNA]</scope>
    <source>
        <strain evidence="2">CCP-1</strain>
    </source>
</reference>
<name>A0ABW9YAY0_9RHOB</name>
<dbReference type="RefSeq" id="WP_161768638.1">
    <property type="nucleotide sequence ID" value="NZ_JAAATW010000008.1"/>
</dbReference>
<proteinExistence type="predicted"/>
<gene>
    <name evidence="1" type="ORF">GU920_18730</name>
</gene>
<protein>
    <submittedName>
        <fullName evidence="1">Uncharacterized protein</fullName>
    </submittedName>
</protein>
<keyword evidence="2" id="KW-1185">Reference proteome</keyword>
<sequence>MIDQWQVKRKAIKRKLEGLYDAIADGLRSPGLKEKLLELEGRIAAIDAELGRPAPAPVRLNPNLSELYRRRVTELAITLADPAISRPAREVVRGLIERVSVTWEDGQAVVALDGALTALIGLAQNAKGPAVAGPYGSSVKVVAGAGFEPAAFRL</sequence>
<accession>A0ABW9YAY0</accession>
<dbReference type="Proteomes" id="UP001517376">
    <property type="component" value="Unassembled WGS sequence"/>
</dbReference>